<dbReference type="PANTHER" id="PTHR46294">
    <property type="entry name" value="SEGMENTATION PROTEIN EVEN-SKIPPED"/>
    <property type="match status" value="1"/>
</dbReference>
<dbReference type="GO" id="GO:0005634">
    <property type="term" value="C:nucleus"/>
    <property type="evidence" value="ECO:0007669"/>
    <property type="project" value="UniProtKB-SubCell"/>
</dbReference>
<keyword evidence="4 5" id="KW-0238">DNA-binding</keyword>
<dbReference type="GO" id="GO:0000981">
    <property type="term" value="F:DNA-binding transcription factor activity, RNA polymerase II-specific"/>
    <property type="evidence" value="ECO:0007669"/>
    <property type="project" value="TreeGrafter"/>
</dbReference>
<dbReference type="CDD" id="cd00086">
    <property type="entry name" value="homeodomain"/>
    <property type="match status" value="1"/>
</dbReference>
<evidence type="ECO:0000256" key="1">
    <source>
        <dbReference type="ARBA" id="ARBA00004123"/>
    </source>
</evidence>
<feature type="compositionally biased region" description="Basic and acidic residues" evidence="6">
    <location>
        <begin position="48"/>
        <end position="60"/>
    </location>
</feature>
<comment type="similarity">
    <text evidence="3">Belongs to the even-skipped homeobox family.</text>
</comment>
<comment type="caution">
    <text evidence="8">The sequence shown here is derived from an EMBL/GenBank/DDBJ whole genome shotgun (WGS) entry which is preliminary data.</text>
</comment>
<feature type="non-terminal residue" evidence="8">
    <location>
        <position position="144"/>
    </location>
</feature>
<dbReference type="PANTHER" id="PTHR46294:SF4">
    <property type="entry name" value="SEGMENTATION PROTEIN EVEN-SKIPPED"/>
    <property type="match status" value="1"/>
</dbReference>
<reference evidence="8 9" key="1">
    <citation type="journal article" date="2024" name="BMC Genomics">
        <title>Genome assembly of redclaw crayfish (Cherax quadricarinatus) provides insights into its immune adaptation and hypoxia tolerance.</title>
        <authorList>
            <person name="Liu Z."/>
            <person name="Zheng J."/>
            <person name="Li H."/>
            <person name="Fang K."/>
            <person name="Wang S."/>
            <person name="He J."/>
            <person name="Zhou D."/>
            <person name="Weng S."/>
            <person name="Chi M."/>
            <person name="Gu Z."/>
            <person name="He J."/>
            <person name="Li F."/>
            <person name="Wang M."/>
        </authorList>
    </citation>
    <scope>NUCLEOTIDE SEQUENCE [LARGE SCALE GENOMIC DNA]</scope>
    <source>
        <strain evidence="8">ZL_2023a</strain>
    </source>
</reference>
<comment type="subcellular location">
    <subcellularLocation>
        <location evidence="1 4 5">Nucleus</location>
    </subcellularLocation>
</comment>
<keyword evidence="4 5" id="KW-0539">Nucleus</keyword>
<evidence type="ECO:0000256" key="4">
    <source>
        <dbReference type="PROSITE-ProRule" id="PRU00108"/>
    </source>
</evidence>
<dbReference type="InterPro" id="IPR001356">
    <property type="entry name" value="HD"/>
</dbReference>
<dbReference type="Gene3D" id="1.10.10.60">
    <property type="entry name" value="Homeodomain-like"/>
    <property type="match status" value="1"/>
</dbReference>
<keyword evidence="9" id="KW-1185">Reference proteome</keyword>
<dbReference type="SUPFAM" id="SSF46689">
    <property type="entry name" value="Homeodomain-like"/>
    <property type="match status" value="1"/>
</dbReference>
<dbReference type="SMART" id="SM00389">
    <property type="entry name" value="HOX"/>
    <property type="match status" value="1"/>
</dbReference>
<dbReference type="InterPro" id="IPR052002">
    <property type="entry name" value="Even-skipped_HD"/>
</dbReference>
<feature type="compositionally biased region" description="Pro residues" evidence="6">
    <location>
        <begin position="32"/>
        <end position="47"/>
    </location>
</feature>
<feature type="region of interest" description="Disordered" evidence="6">
    <location>
        <begin position="25"/>
        <end position="71"/>
    </location>
</feature>
<keyword evidence="4 5" id="KW-0371">Homeobox</keyword>
<evidence type="ECO:0000256" key="5">
    <source>
        <dbReference type="RuleBase" id="RU000682"/>
    </source>
</evidence>
<accession>A0AAW0XYW7</accession>
<dbReference type="EMBL" id="JARKIK010000009">
    <property type="protein sequence ID" value="KAK8749726.1"/>
    <property type="molecule type" value="Genomic_DNA"/>
</dbReference>
<feature type="domain" description="Homeobox" evidence="7">
    <location>
        <begin position="97"/>
        <end position="144"/>
    </location>
</feature>
<name>A0AAW0XYW7_CHEQU</name>
<dbReference type="PROSITE" id="PS50071">
    <property type="entry name" value="HOMEOBOX_2"/>
    <property type="match status" value="1"/>
</dbReference>
<evidence type="ECO:0000256" key="2">
    <source>
        <dbReference type="ARBA" id="ARBA00022473"/>
    </source>
</evidence>
<evidence type="ECO:0000256" key="3">
    <source>
        <dbReference type="ARBA" id="ARBA00038449"/>
    </source>
</evidence>
<keyword evidence="2" id="KW-0217">Developmental protein</keyword>
<evidence type="ECO:0000256" key="6">
    <source>
        <dbReference type="SAM" id="MobiDB-lite"/>
    </source>
</evidence>
<gene>
    <name evidence="8" type="ORF">OTU49_015501</name>
</gene>
<evidence type="ECO:0000313" key="9">
    <source>
        <dbReference type="Proteomes" id="UP001445076"/>
    </source>
</evidence>
<dbReference type="AlphaFoldDB" id="A0AAW0XYW7"/>
<organism evidence="8 9">
    <name type="scientific">Cherax quadricarinatus</name>
    <name type="common">Australian red claw crayfish</name>
    <dbReference type="NCBI Taxonomy" id="27406"/>
    <lineage>
        <taxon>Eukaryota</taxon>
        <taxon>Metazoa</taxon>
        <taxon>Ecdysozoa</taxon>
        <taxon>Arthropoda</taxon>
        <taxon>Crustacea</taxon>
        <taxon>Multicrustacea</taxon>
        <taxon>Malacostraca</taxon>
        <taxon>Eumalacostraca</taxon>
        <taxon>Eucarida</taxon>
        <taxon>Decapoda</taxon>
        <taxon>Pleocyemata</taxon>
        <taxon>Astacidea</taxon>
        <taxon>Parastacoidea</taxon>
        <taxon>Parastacidae</taxon>
        <taxon>Cherax</taxon>
    </lineage>
</organism>
<dbReference type="InterPro" id="IPR009057">
    <property type="entry name" value="Homeodomain-like_sf"/>
</dbReference>
<protein>
    <recommendedName>
        <fullName evidence="7">Homeobox domain-containing protein</fullName>
    </recommendedName>
</protein>
<proteinExistence type="inferred from homology"/>
<evidence type="ECO:0000259" key="7">
    <source>
        <dbReference type="PROSITE" id="PS50071"/>
    </source>
</evidence>
<dbReference type="Proteomes" id="UP001445076">
    <property type="component" value="Unassembled WGS sequence"/>
</dbReference>
<sequence>MQPFRVSTEMLSGTEDRLQFLEGHHVPVRSPCNPPVPSTTPPTPPPVTKDENSNVKDSPVDCKPTSTTTGTSTVVTITESQTKVTEASPCSGEQSMAELRRYRTAFTREQITHLEKEFLRENYISRPRRCELAQELGLPEATIK</sequence>
<dbReference type="GO" id="GO:0000978">
    <property type="term" value="F:RNA polymerase II cis-regulatory region sequence-specific DNA binding"/>
    <property type="evidence" value="ECO:0007669"/>
    <property type="project" value="TreeGrafter"/>
</dbReference>
<evidence type="ECO:0000313" key="8">
    <source>
        <dbReference type="EMBL" id="KAK8749726.1"/>
    </source>
</evidence>
<dbReference type="Pfam" id="PF00046">
    <property type="entry name" value="Homeodomain"/>
    <property type="match status" value="1"/>
</dbReference>